<evidence type="ECO:0000256" key="1">
    <source>
        <dbReference type="SAM" id="MobiDB-lite"/>
    </source>
</evidence>
<dbReference type="STRING" id="4097.A0A1S4DET5"/>
<evidence type="ECO:0000313" key="2">
    <source>
        <dbReference type="RefSeq" id="XP_016511856.1"/>
    </source>
</evidence>
<proteinExistence type="predicted"/>
<dbReference type="PaxDb" id="4097-A0A1S4DET5"/>
<dbReference type="AlphaFoldDB" id="A0A1S4DET5"/>
<protein>
    <submittedName>
        <fullName evidence="2">Uncharacterized protein</fullName>
    </submittedName>
</protein>
<organism evidence="2">
    <name type="scientific">Nicotiana tabacum</name>
    <name type="common">Common tobacco</name>
    <dbReference type="NCBI Taxonomy" id="4097"/>
    <lineage>
        <taxon>Eukaryota</taxon>
        <taxon>Viridiplantae</taxon>
        <taxon>Streptophyta</taxon>
        <taxon>Embryophyta</taxon>
        <taxon>Tracheophyta</taxon>
        <taxon>Spermatophyta</taxon>
        <taxon>Magnoliopsida</taxon>
        <taxon>eudicotyledons</taxon>
        <taxon>Gunneridae</taxon>
        <taxon>Pentapetalae</taxon>
        <taxon>asterids</taxon>
        <taxon>lamiids</taxon>
        <taxon>Solanales</taxon>
        <taxon>Solanaceae</taxon>
        <taxon>Nicotianoideae</taxon>
        <taxon>Nicotianeae</taxon>
        <taxon>Nicotiana</taxon>
    </lineage>
</organism>
<dbReference type="OMA" id="TANCTTP"/>
<feature type="region of interest" description="Disordered" evidence="1">
    <location>
        <begin position="46"/>
        <end position="79"/>
    </location>
</feature>
<name>A0A1S4DET5_TOBAC</name>
<gene>
    <name evidence="2" type="primary">LOC107828970</name>
</gene>
<dbReference type="RefSeq" id="XP_016511856.1">
    <property type="nucleotide sequence ID" value="XM_016656370.1"/>
</dbReference>
<feature type="compositionally biased region" description="Basic and acidic residues" evidence="1">
    <location>
        <begin position="66"/>
        <end position="76"/>
    </location>
</feature>
<dbReference type="KEGG" id="nta:107828970"/>
<dbReference type="OrthoDB" id="1287107at2759"/>
<reference evidence="2" key="1">
    <citation type="submission" date="2025-08" db="UniProtKB">
        <authorList>
            <consortium name="RefSeq"/>
        </authorList>
    </citation>
    <scope>IDENTIFICATION</scope>
</reference>
<accession>A0A1S4DET5</accession>
<sequence>MALKYKREDPMTEISWWYNKEAYLMTYRAKLMPVRGEKFGKVLPEHAMEPPPLAKTVGRPKVKRNREKDEANRRQGEWAASRRGTIMTCIICSELDHNSRTCKVGAEGNVEDVSCSTPQPTQEGEHESEFVFMPTPRVPRHQTEPFGDGSEHESDPTLMTKIISEDQTRLLMRQNQLMSAGTRVISLRGDHTGVSYPTDLPYTPTKFTCKGKDAVTENQLEVARQKKVGKLILVVVGSCRSLTLLLDIFFQQPKLVSLSWLLKIEMLVFVN</sequence>